<evidence type="ECO:0000313" key="3">
    <source>
        <dbReference type="Proteomes" id="UP000289821"/>
    </source>
</evidence>
<reference evidence="2 3" key="1">
    <citation type="submission" date="2018-07" db="EMBL/GenBank/DDBJ databases">
        <title>Leeuwenhoekiella genomics.</title>
        <authorList>
            <person name="Tahon G."/>
            <person name="Willems A."/>
        </authorList>
    </citation>
    <scope>NUCLEOTIDE SEQUENCE [LARGE SCALE GENOMIC DNA]</scope>
    <source>
        <strain evidence="2 3">R-50232</strain>
    </source>
</reference>
<dbReference type="Proteomes" id="UP000289821">
    <property type="component" value="Unassembled WGS sequence"/>
</dbReference>
<keyword evidence="1" id="KW-0812">Transmembrane</keyword>
<keyword evidence="1" id="KW-0472">Membrane</keyword>
<sequence>MNKTQILIAVGSLFVSASLINSFYVHLNDSLSGFLMGIGIGLLFISLVKIRKSSKSKS</sequence>
<keyword evidence="1" id="KW-1133">Transmembrane helix</keyword>
<comment type="caution">
    <text evidence="2">The sequence shown here is derived from an EMBL/GenBank/DDBJ whole genome shotgun (WGS) entry which is preliminary data.</text>
</comment>
<protein>
    <submittedName>
        <fullName evidence="2">Uncharacterized protein</fullName>
    </submittedName>
</protein>
<name>A0A4Q0P2S4_9FLAO</name>
<dbReference type="AlphaFoldDB" id="A0A4Q0P2S4"/>
<proteinExistence type="predicted"/>
<gene>
    <name evidence="2" type="ORF">DSM04_101709</name>
</gene>
<accession>A0A4Q0P2S4</accession>
<dbReference type="EMBL" id="QOVI01000001">
    <property type="protein sequence ID" value="RXG18509.1"/>
    <property type="molecule type" value="Genomic_DNA"/>
</dbReference>
<evidence type="ECO:0000313" key="2">
    <source>
        <dbReference type="EMBL" id="RXG18509.1"/>
    </source>
</evidence>
<organism evidence="2 3">
    <name type="scientific">Leeuwenhoekiella aestuarii</name>
    <dbReference type="NCBI Taxonomy" id="2249426"/>
    <lineage>
        <taxon>Bacteria</taxon>
        <taxon>Pseudomonadati</taxon>
        <taxon>Bacteroidota</taxon>
        <taxon>Flavobacteriia</taxon>
        <taxon>Flavobacteriales</taxon>
        <taxon>Flavobacteriaceae</taxon>
        <taxon>Leeuwenhoekiella</taxon>
    </lineage>
</organism>
<feature type="transmembrane region" description="Helical" evidence="1">
    <location>
        <begin position="31"/>
        <end position="50"/>
    </location>
</feature>
<evidence type="ECO:0000256" key="1">
    <source>
        <dbReference type="SAM" id="Phobius"/>
    </source>
</evidence>
<feature type="transmembrane region" description="Helical" evidence="1">
    <location>
        <begin position="7"/>
        <end position="25"/>
    </location>
</feature>
<keyword evidence="3" id="KW-1185">Reference proteome</keyword>